<keyword evidence="1" id="KW-0472">Membrane</keyword>
<comment type="caution">
    <text evidence="2">The sequence shown here is derived from an EMBL/GenBank/DDBJ whole genome shotgun (WGS) entry which is preliminary data.</text>
</comment>
<dbReference type="AlphaFoldDB" id="A0A7W6G743"/>
<organism evidence="2 3">
    <name type="scientific">Novosphingobium sediminicola</name>
    <dbReference type="NCBI Taxonomy" id="563162"/>
    <lineage>
        <taxon>Bacteria</taxon>
        <taxon>Pseudomonadati</taxon>
        <taxon>Pseudomonadota</taxon>
        <taxon>Alphaproteobacteria</taxon>
        <taxon>Sphingomonadales</taxon>
        <taxon>Sphingomonadaceae</taxon>
        <taxon>Novosphingobium</taxon>
    </lineage>
</organism>
<keyword evidence="1" id="KW-0812">Transmembrane</keyword>
<feature type="transmembrane region" description="Helical" evidence="1">
    <location>
        <begin position="104"/>
        <end position="124"/>
    </location>
</feature>
<dbReference type="EMBL" id="JACIDX010000014">
    <property type="protein sequence ID" value="MBB3956469.1"/>
    <property type="molecule type" value="Genomic_DNA"/>
</dbReference>
<feature type="transmembrane region" description="Helical" evidence="1">
    <location>
        <begin position="68"/>
        <end position="92"/>
    </location>
</feature>
<dbReference type="Proteomes" id="UP000548867">
    <property type="component" value="Unassembled WGS sequence"/>
</dbReference>
<name>A0A7W6G743_9SPHN</name>
<feature type="transmembrane region" description="Helical" evidence="1">
    <location>
        <begin position="136"/>
        <end position="155"/>
    </location>
</feature>
<feature type="transmembrane region" description="Helical" evidence="1">
    <location>
        <begin position="21"/>
        <end position="39"/>
    </location>
</feature>
<evidence type="ECO:0008006" key="4">
    <source>
        <dbReference type="Google" id="ProtNLM"/>
    </source>
</evidence>
<sequence length="160" mass="17148">MRAPSGSPTPALTVKAGLEGGLLGGVVIWIYEAVVWVGVQHMMPLAGIARNATGLVFGKAFQEALGSLAYLLGIAIHFGFALVWGVLFAVAWPGLRRRGWEASLAGLLLAPVLWVVMHVAIAIAGHEHPDYLDPAVIIGGIFSHIFYSVPMALWIRRRMA</sequence>
<dbReference type="RefSeq" id="WP_183627352.1">
    <property type="nucleotide sequence ID" value="NZ_JACIDX010000014.1"/>
</dbReference>
<proteinExistence type="predicted"/>
<protein>
    <recommendedName>
        <fullName evidence="4">DUF1440 domain-containing protein</fullName>
    </recommendedName>
</protein>
<accession>A0A7W6G743</accession>
<reference evidence="2 3" key="1">
    <citation type="submission" date="2020-08" db="EMBL/GenBank/DDBJ databases">
        <title>Genomic Encyclopedia of Type Strains, Phase IV (KMG-IV): sequencing the most valuable type-strain genomes for metagenomic binning, comparative biology and taxonomic classification.</title>
        <authorList>
            <person name="Goeker M."/>
        </authorList>
    </citation>
    <scope>NUCLEOTIDE SEQUENCE [LARGE SCALE GENOMIC DNA]</scope>
    <source>
        <strain evidence="2 3">DSM 27057</strain>
    </source>
</reference>
<evidence type="ECO:0000256" key="1">
    <source>
        <dbReference type="SAM" id="Phobius"/>
    </source>
</evidence>
<evidence type="ECO:0000313" key="2">
    <source>
        <dbReference type="EMBL" id="MBB3956469.1"/>
    </source>
</evidence>
<keyword evidence="1" id="KW-1133">Transmembrane helix</keyword>
<evidence type="ECO:0000313" key="3">
    <source>
        <dbReference type="Proteomes" id="UP000548867"/>
    </source>
</evidence>
<keyword evidence="3" id="KW-1185">Reference proteome</keyword>
<gene>
    <name evidence="2" type="ORF">GGR38_003434</name>
</gene>